<evidence type="ECO:0000256" key="5">
    <source>
        <dbReference type="ARBA" id="ARBA00022827"/>
    </source>
</evidence>
<proteinExistence type="inferred from homology"/>
<feature type="domain" description="Enoyl reductase (ER)" evidence="7">
    <location>
        <begin position="380"/>
        <end position="721"/>
    </location>
</feature>
<dbReference type="InterPro" id="IPR023606">
    <property type="entry name" value="CoA-Trfase_III_dom_1_sf"/>
</dbReference>
<evidence type="ECO:0000256" key="3">
    <source>
        <dbReference type="ARBA" id="ARBA00022630"/>
    </source>
</evidence>
<evidence type="ECO:0000256" key="6">
    <source>
        <dbReference type="ARBA" id="ARBA00023002"/>
    </source>
</evidence>
<organism evidence="8 9">
    <name type="scientific">Xylaria multiplex</name>
    <dbReference type="NCBI Taxonomy" id="323545"/>
    <lineage>
        <taxon>Eukaryota</taxon>
        <taxon>Fungi</taxon>
        <taxon>Dikarya</taxon>
        <taxon>Ascomycota</taxon>
        <taxon>Pezizomycotina</taxon>
        <taxon>Sordariomycetes</taxon>
        <taxon>Xylariomycetidae</taxon>
        <taxon>Xylariales</taxon>
        <taxon>Xylariaceae</taxon>
        <taxon>Xylaria</taxon>
    </lineage>
</organism>
<accession>A0A7C8N068</accession>
<keyword evidence="5" id="KW-0274">FAD</keyword>
<dbReference type="InterPro" id="IPR013149">
    <property type="entry name" value="ADH-like_C"/>
</dbReference>
<dbReference type="InterPro" id="IPR013154">
    <property type="entry name" value="ADH-like_N"/>
</dbReference>
<dbReference type="InterPro" id="IPR011032">
    <property type="entry name" value="GroES-like_sf"/>
</dbReference>
<dbReference type="Gene3D" id="3.30.1540.10">
    <property type="entry name" value="formyl-coa transferase, domain 3"/>
    <property type="match status" value="1"/>
</dbReference>
<dbReference type="Gene3D" id="3.50.50.60">
    <property type="entry name" value="FAD/NAD(P)-binding domain"/>
    <property type="match status" value="1"/>
</dbReference>
<dbReference type="InterPro" id="IPR050483">
    <property type="entry name" value="CoA-transferase_III_domain"/>
</dbReference>
<dbReference type="InterPro" id="IPR003673">
    <property type="entry name" value="CoA-Trfase_fam_III"/>
</dbReference>
<keyword evidence="3" id="KW-0285">Flavoprotein</keyword>
<dbReference type="AlphaFoldDB" id="A0A7C8N068"/>
<dbReference type="GO" id="GO:0071949">
    <property type="term" value="F:FAD binding"/>
    <property type="evidence" value="ECO:0007669"/>
    <property type="project" value="InterPro"/>
</dbReference>
<evidence type="ECO:0000256" key="1">
    <source>
        <dbReference type="ARBA" id="ARBA00005179"/>
    </source>
</evidence>
<evidence type="ECO:0000256" key="4">
    <source>
        <dbReference type="ARBA" id="ARBA00022679"/>
    </source>
</evidence>
<dbReference type="Gene3D" id="3.40.50.720">
    <property type="entry name" value="NAD(P)-binding Rossmann-like Domain"/>
    <property type="match status" value="1"/>
</dbReference>
<dbReference type="PANTHER" id="PTHR48207">
    <property type="entry name" value="SUCCINATE--HYDROXYMETHYLGLUTARATE COA-TRANSFERASE"/>
    <property type="match status" value="1"/>
</dbReference>
<dbReference type="PANTHER" id="PTHR48207:SF3">
    <property type="entry name" value="SUCCINATE--HYDROXYMETHYLGLUTARATE COA-TRANSFERASE"/>
    <property type="match status" value="1"/>
</dbReference>
<keyword evidence="4" id="KW-0808">Transferase</keyword>
<dbReference type="OrthoDB" id="10016252at2759"/>
<comment type="caution">
    <text evidence="8">The sequence shown here is derived from an EMBL/GenBank/DDBJ whole genome shotgun (WGS) entry which is preliminary data.</text>
</comment>
<dbReference type="Pfam" id="PF08240">
    <property type="entry name" value="ADH_N"/>
    <property type="match status" value="1"/>
</dbReference>
<protein>
    <recommendedName>
        <fullName evidence="7">Enoyl reductase (ER) domain-containing protein</fullName>
    </recommendedName>
</protein>
<dbReference type="InterPro" id="IPR036291">
    <property type="entry name" value="NAD(P)-bd_dom_sf"/>
</dbReference>
<evidence type="ECO:0000259" key="7">
    <source>
        <dbReference type="SMART" id="SM00829"/>
    </source>
</evidence>
<dbReference type="GO" id="GO:0008410">
    <property type="term" value="F:CoA-transferase activity"/>
    <property type="evidence" value="ECO:0007669"/>
    <property type="project" value="TreeGrafter"/>
</dbReference>
<dbReference type="InterPro" id="IPR002938">
    <property type="entry name" value="FAD-bd"/>
</dbReference>
<dbReference type="EMBL" id="WUBL01000006">
    <property type="protein sequence ID" value="KAF2972495.1"/>
    <property type="molecule type" value="Genomic_DNA"/>
</dbReference>
<reference evidence="8 9" key="1">
    <citation type="submission" date="2019-12" db="EMBL/GenBank/DDBJ databases">
        <title>Draft genome sequence of the ascomycete Xylaria multiplex DSM 110363.</title>
        <authorList>
            <person name="Buettner E."/>
            <person name="Kellner H."/>
        </authorList>
    </citation>
    <scope>NUCLEOTIDE SEQUENCE [LARGE SCALE GENOMIC DNA]</scope>
    <source>
        <strain evidence="8 9">DSM 110363</strain>
    </source>
</reference>
<name>A0A7C8N068_9PEZI</name>
<dbReference type="SUPFAM" id="SSF89796">
    <property type="entry name" value="CoA-transferase family III (CaiB/BaiF)"/>
    <property type="match status" value="1"/>
</dbReference>
<dbReference type="Gene3D" id="3.90.180.10">
    <property type="entry name" value="Medium-chain alcohol dehydrogenases, catalytic domain"/>
    <property type="match status" value="1"/>
</dbReference>
<dbReference type="PRINTS" id="PR00420">
    <property type="entry name" value="RNGMNOXGNASE"/>
</dbReference>
<evidence type="ECO:0000256" key="2">
    <source>
        <dbReference type="ARBA" id="ARBA00008383"/>
    </source>
</evidence>
<dbReference type="InterPro" id="IPR020843">
    <property type="entry name" value="ER"/>
</dbReference>
<evidence type="ECO:0000313" key="8">
    <source>
        <dbReference type="EMBL" id="KAF2972495.1"/>
    </source>
</evidence>
<dbReference type="SUPFAM" id="SSF51735">
    <property type="entry name" value="NAD(P)-binding Rossmann-fold domains"/>
    <property type="match status" value="1"/>
</dbReference>
<dbReference type="InterPro" id="IPR036188">
    <property type="entry name" value="FAD/NAD-bd_sf"/>
</dbReference>
<dbReference type="CDD" id="cd08276">
    <property type="entry name" value="MDR7"/>
    <property type="match status" value="1"/>
</dbReference>
<sequence length="1128" mass="124107">MQDTARCKKHLPLDGITVVSLEQAIAAPFCTRHLADLGARVIKVERPVIGDFARAYDKRVNGLASHFVWTNRSKESLALNLKQEKDINVLKKLLKKADVLVQNLAPGAADRLGVSYTKLKDEHPSLIVCDISGYGDGGPYHGKKAYDLLVQSEAGMLAITGTEAEPAKVGIPIADIASGMYAYSGVLAALLKRSKTGRGSRIDVSMLESMTEWMGFPMYYTYNGQSAPQRASTSHGSVYPYGPFETGGGGSVMLGVQNEREWAKLCAEVLELPSLATNPRFADNSLRTENRQQLKHIICEVFANLSAKEVLRRLDKAQIANAQVKDMQGLWDHEQLRARGRWTEVETSEGMIPALLPPGIVSLEETQMNKVPEIGEHNAKILAELMVDVSEPSELKDSEVLVKIRSVSLNFRDTEVCMGEYGHHKTIATGGEIVPTSDCCGVVVKLGPGASDLGLKEGDRVASIFIQTHLTGQIVEKDMAMGLGLPLGGCLTQYRVFPAYGLVKVPDYLTDDEAACLPVASVTAWMSLNSFQPIGQPLRGKDKVVLLQGTGGVAIAGLQIAKALGLTTIITSSSDKKLELAKGLGADYTINYKNTPDWGDAVLKLTDGRGVDIVLECGGTQTLGKSFRCVAFGGLINAIGYLSGKQDTTGDLNANVLALSRNVTFKGIINGPKDRFEEVLRFYESERIKPAIDRRFEFEQADEALKYLFSGGHFGKVLKVIMEHPFNKVLIVGAGPSGLLLALLLSRHGIPVEIFEASHELDKQPRAAIYGSSAVPELKRAGIIDEIRRRGMSPTTVNWRRWEDHSVITGMDGSSMADVDGEDLRMACLVLDKLDELMLDEFLTKYNGKIYWKHKVTGTGQDDTQAWIDVDTPEGQKKFYGDYVVGCDGATSQVRKSLFGDDFPGITWERQIVATNVYYDFTKFGWKDSSFISHPEHFYMAARITPDGLYRVTYGESPGLTWDEMKARQAWKYELMLPGHPKPGDYKMVMMSPYKMHQRCAPSFRVGRILLAADAAHLCNPWGGMGITGGFVDVGGLYDCLAGIWDGKADESILDLYSEKRIEKWKDVINPVSSDNFRRVSDSDPDTLLERDPILQACKAAENNPDAQREMALAAFSVRYDFTQHYKT</sequence>
<dbReference type="Gene3D" id="3.30.70.2450">
    <property type="match status" value="1"/>
</dbReference>
<comment type="pathway">
    <text evidence="1">Secondary metabolite biosynthesis.</text>
</comment>
<dbReference type="SMART" id="SM00829">
    <property type="entry name" value="PKS_ER"/>
    <property type="match status" value="1"/>
</dbReference>
<dbReference type="Pfam" id="PF01494">
    <property type="entry name" value="FAD_binding_3"/>
    <property type="match status" value="1"/>
</dbReference>
<gene>
    <name evidence="8" type="ORF">GQX73_g1191</name>
</gene>
<dbReference type="Pfam" id="PF00107">
    <property type="entry name" value="ADH_zinc_N"/>
    <property type="match status" value="1"/>
</dbReference>
<dbReference type="SUPFAM" id="SSF50129">
    <property type="entry name" value="GroES-like"/>
    <property type="match status" value="1"/>
</dbReference>
<dbReference type="InParanoid" id="A0A7C8N068"/>
<dbReference type="Proteomes" id="UP000481858">
    <property type="component" value="Unassembled WGS sequence"/>
</dbReference>
<keyword evidence="9" id="KW-1185">Reference proteome</keyword>
<dbReference type="Gene3D" id="3.40.50.10540">
    <property type="entry name" value="Crotonobetainyl-coa:carnitine coa-transferase, domain 1"/>
    <property type="match status" value="1"/>
</dbReference>
<keyword evidence="6" id="KW-0560">Oxidoreductase</keyword>
<dbReference type="Pfam" id="PF02515">
    <property type="entry name" value="CoA_transf_3"/>
    <property type="match status" value="1"/>
</dbReference>
<comment type="similarity">
    <text evidence="2">Belongs to the CoA-transferase III family.</text>
</comment>
<dbReference type="GO" id="GO:0016491">
    <property type="term" value="F:oxidoreductase activity"/>
    <property type="evidence" value="ECO:0007669"/>
    <property type="project" value="UniProtKB-KW"/>
</dbReference>
<dbReference type="InterPro" id="IPR044855">
    <property type="entry name" value="CoA-Trfase_III_dom3_sf"/>
</dbReference>
<evidence type="ECO:0000313" key="9">
    <source>
        <dbReference type="Proteomes" id="UP000481858"/>
    </source>
</evidence>
<dbReference type="SUPFAM" id="SSF51905">
    <property type="entry name" value="FAD/NAD(P)-binding domain"/>
    <property type="match status" value="1"/>
</dbReference>